<dbReference type="Pfam" id="PF00822">
    <property type="entry name" value="PMP22_Claudin"/>
    <property type="match status" value="1"/>
</dbReference>
<dbReference type="Proteomes" id="UP000314986">
    <property type="component" value="Unassembled WGS sequence"/>
</dbReference>
<dbReference type="PRINTS" id="PR01077">
    <property type="entry name" value="CLAUDIN"/>
</dbReference>
<dbReference type="GO" id="GO:0005198">
    <property type="term" value="F:structural molecule activity"/>
    <property type="evidence" value="ECO:0007669"/>
    <property type="project" value="InterPro"/>
</dbReference>
<comment type="subcellular location">
    <subcellularLocation>
        <location evidence="1">Cell junction</location>
        <location evidence="1">Tight junction</location>
    </subcellularLocation>
    <subcellularLocation>
        <location evidence="2">Cell membrane</location>
        <topology evidence="2">Multi-pass membrane protein</topology>
    </subcellularLocation>
</comment>
<evidence type="ECO:0000256" key="3">
    <source>
        <dbReference type="ARBA" id="ARBA00008295"/>
    </source>
</evidence>
<evidence type="ECO:0000256" key="9">
    <source>
        <dbReference type="ARBA" id="ARBA00023136"/>
    </source>
</evidence>
<dbReference type="PANTHER" id="PTHR12002">
    <property type="entry name" value="CLAUDIN"/>
    <property type="match status" value="1"/>
</dbReference>
<comment type="similarity">
    <text evidence="3">Belongs to the claudin family.</text>
</comment>
<reference evidence="12" key="2">
    <citation type="journal article" date="2007" name="PLoS Biol.">
        <title>Survey sequencing and comparative analysis of the elephant shark (Callorhinchus milii) genome.</title>
        <authorList>
            <person name="Venkatesh B."/>
            <person name="Kirkness E.F."/>
            <person name="Loh Y.H."/>
            <person name="Halpern A.L."/>
            <person name="Lee A.P."/>
            <person name="Johnson J."/>
            <person name="Dandona N."/>
            <person name="Viswanathan L.D."/>
            <person name="Tay A."/>
            <person name="Venter J.C."/>
            <person name="Strausberg R.L."/>
            <person name="Brenner S."/>
        </authorList>
    </citation>
    <scope>NUCLEOTIDE SEQUENCE [LARGE SCALE GENOMIC DNA]</scope>
</reference>
<keyword evidence="9 10" id="KW-0472">Membrane</keyword>
<evidence type="ECO:0000256" key="8">
    <source>
        <dbReference type="ARBA" id="ARBA00022989"/>
    </source>
</evidence>
<reference evidence="12" key="3">
    <citation type="journal article" date="2014" name="Nature">
        <title>Elephant shark genome provides unique insights into gnathostome evolution.</title>
        <authorList>
            <consortium name="International Elephant Shark Genome Sequencing Consortium"/>
            <person name="Venkatesh B."/>
            <person name="Lee A.P."/>
            <person name="Ravi V."/>
            <person name="Maurya A.K."/>
            <person name="Lian M.M."/>
            <person name="Swann J.B."/>
            <person name="Ohta Y."/>
            <person name="Flajnik M.F."/>
            <person name="Sutoh Y."/>
            <person name="Kasahara M."/>
            <person name="Hoon S."/>
            <person name="Gangu V."/>
            <person name="Roy S.W."/>
            <person name="Irimia M."/>
            <person name="Korzh V."/>
            <person name="Kondrychyn I."/>
            <person name="Lim Z.W."/>
            <person name="Tay B.H."/>
            <person name="Tohari S."/>
            <person name="Kong K.W."/>
            <person name="Ho S."/>
            <person name="Lorente-Galdos B."/>
            <person name="Quilez J."/>
            <person name="Marques-Bonet T."/>
            <person name="Raney B.J."/>
            <person name="Ingham P.W."/>
            <person name="Tay A."/>
            <person name="Hillier L.W."/>
            <person name="Minx P."/>
            <person name="Boehm T."/>
            <person name="Wilson R.K."/>
            <person name="Brenner S."/>
            <person name="Warren W.C."/>
        </authorList>
    </citation>
    <scope>NUCLEOTIDE SEQUENCE [LARGE SCALE GENOMIC DNA]</scope>
</reference>
<dbReference type="AlphaFoldDB" id="A0A4W3KF12"/>
<dbReference type="Ensembl" id="ENSCMIT00000045630.1">
    <property type="protein sequence ID" value="ENSCMIP00000044985.1"/>
    <property type="gene ID" value="ENSCMIG00000018573.1"/>
</dbReference>
<keyword evidence="8 10" id="KW-1133">Transmembrane helix</keyword>
<name>A0A4W3KF12_CALMI</name>
<organism evidence="11 12">
    <name type="scientific">Callorhinchus milii</name>
    <name type="common">Ghost shark</name>
    <dbReference type="NCBI Taxonomy" id="7868"/>
    <lineage>
        <taxon>Eukaryota</taxon>
        <taxon>Metazoa</taxon>
        <taxon>Chordata</taxon>
        <taxon>Craniata</taxon>
        <taxon>Vertebrata</taxon>
        <taxon>Chondrichthyes</taxon>
        <taxon>Holocephali</taxon>
        <taxon>Chimaeriformes</taxon>
        <taxon>Callorhinchidae</taxon>
        <taxon>Callorhinchus</taxon>
    </lineage>
</organism>
<dbReference type="GO" id="GO:0005886">
    <property type="term" value="C:plasma membrane"/>
    <property type="evidence" value="ECO:0007669"/>
    <property type="project" value="UniProtKB-SubCell"/>
</dbReference>
<feature type="transmembrane region" description="Helical" evidence="10">
    <location>
        <begin position="79"/>
        <end position="98"/>
    </location>
</feature>
<keyword evidence="12" id="KW-1185">Reference proteome</keyword>
<reference evidence="11" key="4">
    <citation type="submission" date="2025-08" db="UniProtKB">
        <authorList>
            <consortium name="Ensembl"/>
        </authorList>
    </citation>
    <scope>IDENTIFICATION</scope>
</reference>
<protein>
    <recommendedName>
        <fullName evidence="13">Claudin</fullName>
    </recommendedName>
</protein>
<evidence type="ECO:0000256" key="6">
    <source>
        <dbReference type="ARBA" id="ARBA00022692"/>
    </source>
</evidence>
<feature type="transmembrane region" description="Helical" evidence="10">
    <location>
        <begin position="161"/>
        <end position="186"/>
    </location>
</feature>
<dbReference type="Gene3D" id="1.20.140.150">
    <property type="match status" value="1"/>
</dbReference>
<evidence type="ECO:0000256" key="7">
    <source>
        <dbReference type="ARBA" id="ARBA00022949"/>
    </source>
</evidence>
<evidence type="ECO:0000256" key="10">
    <source>
        <dbReference type="SAM" id="Phobius"/>
    </source>
</evidence>
<keyword evidence="6 10" id="KW-0812">Transmembrane</keyword>
<feature type="transmembrane region" description="Helical" evidence="10">
    <location>
        <begin position="118"/>
        <end position="141"/>
    </location>
</feature>
<dbReference type="OMA" id="CPHIESG"/>
<reference evidence="11" key="5">
    <citation type="submission" date="2025-09" db="UniProtKB">
        <authorList>
            <consortium name="Ensembl"/>
        </authorList>
    </citation>
    <scope>IDENTIFICATION</scope>
</reference>
<dbReference type="InterPro" id="IPR004031">
    <property type="entry name" value="PMP22/EMP/MP20/Claudin"/>
</dbReference>
<evidence type="ECO:0000256" key="2">
    <source>
        <dbReference type="ARBA" id="ARBA00004651"/>
    </source>
</evidence>
<evidence type="ECO:0008006" key="13">
    <source>
        <dbReference type="Google" id="ProtNLM"/>
    </source>
</evidence>
<dbReference type="GeneTree" id="ENSGT00940000163648"/>
<reference evidence="12" key="1">
    <citation type="journal article" date="2006" name="Science">
        <title>Ancient noncoding elements conserved in the human genome.</title>
        <authorList>
            <person name="Venkatesh B."/>
            <person name="Kirkness E.F."/>
            <person name="Loh Y.H."/>
            <person name="Halpern A.L."/>
            <person name="Lee A.P."/>
            <person name="Johnson J."/>
            <person name="Dandona N."/>
            <person name="Viswanathan L.D."/>
            <person name="Tay A."/>
            <person name="Venter J.C."/>
            <person name="Strausberg R.L."/>
            <person name="Brenner S."/>
        </authorList>
    </citation>
    <scope>NUCLEOTIDE SEQUENCE [LARGE SCALE GENOMIC DNA]</scope>
</reference>
<evidence type="ECO:0000256" key="1">
    <source>
        <dbReference type="ARBA" id="ARBA00004435"/>
    </source>
</evidence>
<keyword evidence="5" id="KW-1003">Cell membrane</keyword>
<keyword evidence="7" id="KW-0965">Cell junction</keyword>
<dbReference type="GO" id="GO:0005923">
    <property type="term" value="C:bicellular tight junction"/>
    <property type="evidence" value="ECO:0007669"/>
    <property type="project" value="UniProtKB-SubCell"/>
</dbReference>
<dbReference type="InParanoid" id="A0A4W3KF12"/>
<dbReference type="InterPro" id="IPR006187">
    <property type="entry name" value="Claudin"/>
</dbReference>
<sequence length="258" mass="27327">MASTGLQMLGCLTGIVGWLMGCVATAIPQWKVRTIDGVTVLTVAEGWEGIWMSCVNDSGGLLHCHVYDSLLALPSDLQAARVLLCLSVALGVLGMAFASVGMKCTRFARNEESFKSSLAVAAGVLFILSGFCVLVPASWIASNVVSDYYNPLVPHGLKAQLGDAVFLGWGAACLLVFGGPSCISWLRNALRITVNYLAPTAPLDPTLCEQTENCPTHQLNKISSTFHLSAEVKGQEGKSLGVRFPLAGYPVGRGNRPV</sequence>
<evidence type="ECO:0000256" key="4">
    <source>
        <dbReference type="ARBA" id="ARBA00022427"/>
    </source>
</evidence>
<evidence type="ECO:0000313" key="11">
    <source>
        <dbReference type="Ensembl" id="ENSCMIP00000044985.1"/>
    </source>
</evidence>
<dbReference type="FunFam" id="1.20.140.150:FF:000001">
    <property type="entry name" value="Claudin"/>
    <property type="match status" value="1"/>
</dbReference>
<accession>A0A4W3KF12</accession>
<proteinExistence type="inferred from homology"/>
<evidence type="ECO:0000256" key="5">
    <source>
        <dbReference type="ARBA" id="ARBA00022475"/>
    </source>
</evidence>
<dbReference type="STRING" id="7868.ENSCMIP00000044985"/>
<keyword evidence="4" id="KW-0796">Tight junction</keyword>
<evidence type="ECO:0000313" key="12">
    <source>
        <dbReference type="Proteomes" id="UP000314986"/>
    </source>
</evidence>